<dbReference type="SUPFAM" id="SSF46894">
    <property type="entry name" value="C-terminal effector domain of the bipartite response regulators"/>
    <property type="match status" value="1"/>
</dbReference>
<evidence type="ECO:0000256" key="4">
    <source>
        <dbReference type="SAM" id="MobiDB-lite"/>
    </source>
</evidence>
<dbReference type="InterPro" id="IPR036388">
    <property type="entry name" value="WH-like_DNA-bd_sf"/>
</dbReference>
<accession>A0ABQ4PX15</accession>
<dbReference type="EMBL" id="BPFZ01000010">
    <property type="protein sequence ID" value="GIU67475.1"/>
    <property type="molecule type" value="Genomic_DNA"/>
</dbReference>
<proteinExistence type="predicted"/>
<evidence type="ECO:0000259" key="5">
    <source>
        <dbReference type="PROSITE" id="PS50043"/>
    </source>
</evidence>
<sequence>MTQIQSLTATVLSQLRTARREGELLQILTKYAKECGFGWFQLVPGPHNPMVNPSSLLNLGNFDPAWRQHYASEATCQSDPARRQAILRAGSVKWQRAFATARDPEQRAFVQAARSHGFRDGVTTPVHGPQGCVALMMFAASQTLGLDYDDEEALSHLAMALYQRVRRLTAATVVDRAPMVRLTGRELECLRWVLEGKTNWEIGVLTGVTARTVQFHLGNASRKLGVFNRVQAAVRALLRGDLSVDHLSLAVDEPNVTGHTYPPLNHLTFRPCSKPTPQKRGGQSMMSSRA</sequence>
<evidence type="ECO:0000256" key="2">
    <source>
        <dbReference type="ARBA" id="ARBA00023125"/>
    </source>
</evidence>
<dbReference type="Proteomes" id="UP001161064">
    <property type="component" value="Unassembled WGS sequence"/>
</dbReference>
<evidence type="ECO:0000256" key="1">
    <source>
        <dbReference type="ARBA" id="ARBA00023015"/>
    </source>
</evidence>
<feature type="domain" description="HTH luxR-type" evidence="5">
    <location>
        <begin position="175"/>
        <end position="240"/>
    </location>
</feature>
<dbReference type="CDD" id="cd06170">
    <property type="entry name" value="LuxR_C_like"/>
    <property type="match status" value="1"/>
</dbReference>
<dbReference type="Pfam" id="PF00196">
    <property type="entry name" value="GerE"/>
    <property type="match status" value="1"/>
</dbReference>
<evidence type="ECO:0000256" key="3">
    <source>
        <dbReference type="ARBA" id="ARBA00023163"/>
    </source>
</evidence>
<dbReference type="RefSeq" id="WP_284360399.1">
    <property type="nucleotide sequence ID" value="NZ_BPFZ01000010.1"/>
</dbReference>
<dbReference type="Gene3D" id="3.30.450.80">
    <property type="entry name" value="Transcription factor LuxR-like, autoinducer-binding domain"/>
    <property type="match status" value="1"/>
</dbReference>
<dbReference type="Gene3D" id="1.10.10.10">
    <property type="entry name" value="Winged helix-like DNA-binding domain superfamily/Winged helix DNA-binding domain"/>
    <property type="match status" value="1"/>
</dbReference>
<dbReference type="Pfam" id="PF03472">
    <property type="entry name" value="Autoind_bind"/>
    <property type="match status" value="1"/>
</dbReference>
<gene>
    <name evidence="6" type="primary">solR</name>
    <name evidence="6" type="ORF">PsB1_1629</name>
</gene>
<keyword evidence="3" id="KW-0804">Transcription</keyword>
<keyword evidence="2" id="KW-0238">DNA-binding</keyword>
<dbReference type="InterPro" id="IPR000792">
    <property type="entry name" value="Tscrpt_reg_LuxR_C"/>
</dbReference>
<dbReference type="PROSITE" id="PS50043">
    <property type="entry name" value="HTH_LUXR_2"/>
    <property type="match status" value="1"/>
</dbReference>
<dbReference type="SMART" id="SM00421">
    <property type="entry name" value="HTH_LUXR"/>
    <property type="match status" value="1"/>
</dbReference>
<evidence type="ECO:0000313" key="6">
    <source>
        <dbReference type="EMBL" id="GIU67475.1"/>
    </source>
</evidence>
<dbReference type="SUPFAM" id="SSF75516">
    <property type="entry name" value="Pheromone-binding domain of LuxR-like quorum-sensing transcription factors"/>
    <property type="match status" value="1"/>
</dbReference>
<dbReference type="PRINTS" id="PR00038">
    <property type="entry name" value="HTHLUXR"/>
</dbReference>
<organism evidence="6 7">
    <name type="scientific">Candidatus Phycosocius spiralis</name>
    <dbReference type="NCBI Taxonomy" id="2815099"/>
    <lineage>
        <taxon>Bacteria</taxon>
        <taxon>Pseudomonadati</taxon>
        <taxon>Pseudomonadota</taxon>
        <taxon>Alphaproteobacteria</taxon>
        <taxon>Caulobacterales</taxon>
        <taxon>Caulobacterales incertae sedis</taxon>
        <taxon>Candidatus Phycosocius</taxon>
    </lineage>
</organism>
<dbReference type="InterPro" id="IPR036693">
    <property type="entry name" value="TF_LuxR_autoind-bd_dom_sf"/>
</dbReference>
<dbReference type="InterPro" id="IPR005143">
    <property type="entry name" value="TF_LuxR_autoind-bd_dom"/>
</dbReference>
<evidence type="ECO:0000313" key="7">
    <source>
        <dbReference type="Proteomes" id="UP001161064"/>
    </source>
</evidence>
<reference evidence="6" key="2">
    <citation type="journal article" date="2023" name="ISME Commun">
        <title>Characterization of a bloom-associated alphaproteobacterial lineage, 'Candidatus Phycosocius': insights into freshwater algal-bacterial interactions.</title>
        <authorList>
            <person name="Tanabe Y."/>
            <person name="Yamaguchi H."/>
            <person name="Yoshida M."/>
            <person name="Kai A."/>
            <person name="Okazaki Y."/>
        </authorList>
    </citation>
    <scope>NUCLEOTIDE SEQUENCE</scope>
    <source>
        <strain evidence="6">BOTRYCO-1</strain>
    </source>
</reference>
<dbReference type="InterPro" id="IPR016032">
    <property type="entry name" value="Sig_transdc_resp-reg_C-effctor"/>
</dbReference>
<dbReference type="PANTHER" id="PTHR44688:SF16">
    <property type="entry name" value="DNA-BINDING TRANSCRIPTIONAL ACTIVATOR DEVR_DOSR"/>
    <property type="match status" value="1"/>
</dbReference>
<reference evidence="6" key="1">
    <citation type="submission" date="2021-05" db="EMBL/GenBank/DDBJ databases">
        <authorList>
            <person name="Tanabe Y."/>
        </authorList>
    </citation>
    <scope>NUCLEOTIDE SEQUENCE</scope>
    <source>
        <strain evidence="6">BOTRYCO-1</strain>
    </source>
</reference>
<feature type="region of interest" description="Disordered" evidence="4">
    <location>
        <begin position="270"/>
        <end position="290"/>
    </location>
</feature>
<name>A0ABQ4PX15_9PROT</name>
<dbReference type="PANTHER" id="PTHR44688">
    <property type="entry name" value="DNA-BINDING TRANSCRIPTIONAL ACTIVATOR DEVR_DOSR"/>
    <property type="match status" value="1"/>
</dbReference>
<keyword evidence="1" id="KW-0805">Transcription regulation</keyword>
<dbReference type="PROSITE" id="PS00622">
    <property type="entry name" value="HTH_LUXR_1"/>
    <property type="match status" value="1"/>
</dbReference>
<keyword evidence="7" id="KW-1185">Reference proteome</keyword>
<comment type="caution">
    <text evidence="6">The sequence shown here is derived from an EMBL/GenBank/DDBJ whole genome shotgun (WGS) entry which is preliminary data.</text>
</comment>
<protein>
    <submittedName>
        <fullName evidence="6">LuxR family transcriptional regulator</fullName>
    </submittedName>
</protein>